<comment type="caution">
    <text evidence="1">The sequence shown here is derived from an EMBL/GenBank/DDBJ whole genome shotgun (WGS) entry which is preliminary data.</text>
</comment>
<dbReference type="EMBL" id="CAWUFR010000450">
    <property type="protein sequence ID" value="CAK6978053.1"/>
    <property type="molecule type" value="Genomic_DNA"/>
</dbReference>
<sequence length="134" mass="14388">MSALLSGINRPESEMRSSDLKLPARAAPALHPGSLIDCIALSCGVSQLIRGLMCCMYVCRERQTAGGQGWSEQPLQDTSSVADDLGLPGGRDWLNTWSSSSGSLELLMEDLKAEVGEVSGMPKVFHTRSQSHLI</sequence>
<evidence type="ECO:0000313" key="1">
    <source>
        <dbReference type="EMBL" id="CAK6978053.1"/>
    </source>
</evidence>
<gene>
    <name evidence="1" type="ORF">FSCOSCO3_A024707</name>
</gene>
<dbReference type="Proteomes" id="UP001314229">
    <property type="component" value="Unassembled WGS sequence"/>
</dbReference>
<dbReference type="AlphaFoldDB" id="A0AAV1Q256"/>
<name>A0AAV1Q256_SCOSC</name>
<evidence type="ECO:0000313" key="2">
    <source>
        <dbReference type="Proteomes" id="UP001314229"/>
    </source>
</evidence>
<protein>
    <submittedName>
        <fullName evidence="1">Uncharacterized protein</fullName>
    </submittedName>
</protein>
<organism evidence="1 2">
    <name type="scientific">Scomber scombrus</name>
    <name type="common">Atlantic mackerel</name>
    <name type="synonym">Scomber vernalis</name>
    <dbReference type="NCBI Taxonomy" id="13677"/>
    <lineage>
        <taxon>Eukaryota</taxon>
        <taxon>Metazoa</taxon>
        <taxon>Chordata</taxon>
        <taxon>Craniata</taxon>
        <taxon>Vertebrata</taxon>
        <taxon>Euteleostomi</taxon>
        <taxon>Actinopterygii</taxon>
        <taxon>Neopterygii</taxon>
        <taxon>Teleostei</taxon>
        <taxon>Neoteleostei</taxon>
        <taxon>Acanthomorphata</taxon>
        <taxon>Pelagiaria</taxon>
        <taxon>Scombriformes</taxon>
        <taxon>Scombridae</taxon>
        <taxon>Scomber</taxon>
    </lineage>
</organism>
<accession>A0AAV1Q256</accession>
<keyword evidence="2" id="KW-1185">Reference proteome</keyword>
<proteinExistence type="predicted"/>
<reference evidence="1 2" key="1">
    <citation type="submission" date="2024-01" db="EMBL/GenBank/DDBJ databases">
        <authorList>
            <person name="Alioto T."/>
            <person name="Alioto T."/>
            <person name="Gomez Garrido J."/>
        </authorList>
    </citation>
    <scope>NUCLEOTIDE SEQUENCE [LARGE SCALE GENOMIC DNA]</scope>
</reference>